<dbReference type="Proteomes" id="UP001307889">
    <property type="component" value="Chromosome 4"/>
</dbReference>
<evidence type="ECO:0000313" key="3">
    <source>
        <dbReference type="Proteomes" id="UP001307889"/>
    </source>
</evidence>
<protein>
    <submittedName>
        <fullName evidence="2">Uncharacterized protein</fullName>
    </submittedName>
</protein>
<proteinExistence type="predicted"/>
<evidence type="ECO:0000313" key="2">
    <source>
        <dbReference type="EMBL" id="BES92900.1"/>
    </source>
</evidence>
<dbReference type="EMBL" id="AP028912">
    <property type="protein sequence ID" value="BES92900.1"/>
    <property type="molecule type" value="Genomic_DNA"/>
</dbReference>
<sequence length="153" mass="16694">MSVMLLVLQLMALAAVLQCAELHAEECKGEVESGHDESWPTAVKLPSNKVIYLPPRGRGEGSSNHSIIAEYSLPSSSEIDSGFEHFSSPVNSSDLIKLKTVHPQKYGSRFEDEWTPQGAFCDVSTALIEHSLPEQKSNCSELPANFGQVYNAS</sequence>
<organism evidence="2 3">
    <name type="scientific">Nesidiocoris tenuis</name>
    <dbReference type="NCBI Taxonomy" id="355587"/>
    <lineage>
        <taxon>Eukaryota</taxon>
        <taxon>Metazoa</taxon>
        <taxon>Ecdysozoa</taxon>
        <taxon>Arthropoda</taxon>
        <taxon>Hexapoda</taxon>
        <taxon>Insecta</taxon>
        <taxon>Pterygota</taxon>
        <taxon>Neoptera</taxon>
        <taxon>Paraneoptera</taxon>
        <taxon>Hemiptera</taxon>
        <taxon>Heteroptera</taxon>
        <taxon>Panheteroptera</taxon>
        <taxon>Cimicomorpha</taxon>
        <taxon>Miridae</taxon>
        <taxon>Dicyphina</taxon>
        <taxon>Nesidiocoris</taxon>
    </lineage>
</organism>
<feature type="chain" id="PRO_5045665472" evidence="1">
    <location>
        <begin position="20"/>
        <end position="153"/>
    </location>
</feature>
<keyword evidence="1" id="KW-0732">Signal</keyword>
<keyword evidence="3" id="KW-1185">Reference proteome</keyword>
<gene>
    <name evidence="2" type="ORF">NTJ_05709</name>
</gene>
<name>A0ABN7AL04_9HEMI</name>
<reference evidence="2 3" key="1">
    <citation type="submission" date="2023-09" db="EMBL/GenBank/DDBJ databases">
        <title>Nesidiocoris tenuis whole genome shotgun sequence.</title>
        <authorList>
            <person name="Shibata T."/>
            <person name="Shimoda M."/>
            <person name="Kobayashi T."/>
            <person name="Uehara T."/>
        </authorList>
    </citation>
    <scope>NUCLEOTIDE SEQUENCE [LARGE SCALE GENOMIC DNA]</scope>
    <source>
        <strain evidence="2 3">Japan</strain>
    </source>
</reference>
<accession>A0ABN7AL04</accession>
<evidence type="ECO:0000256" key="1">
    <source>
        <dbReference type="SAM" id="SignalP"/>
    </source>
</evidence>
<feature type="signal peptide" evidence="1">
    <location>
        <begin position="1"/>
        <end position="19"/>
    </location>
</feature>